<feature type="compositionally biased region" description="Basic and acidic residues" evidence="9">
    <location>
        <begin position="125"/>
        <end position="135"/>
    </location>
</feature>
<evidence type="ECO:0000256" key="4">
    <source>
        <dbReference type="ARBA" id="ARBA00022989"/>
    </source>
</evidence>
<dbReference type="EMBL" id="JWIN03000016">
    <property type="protein sequence ID" value="KAB1265196.1"/>
    <property type="molecule type" value="Genomic_DNA"/>
</dbReference>
<evidence type="ECO:0000256" key="3">
    <source>
        <dbReference type="ARBA" id="ARBA00022692"/>
    </source>
</evidence>
<dbReference type="InterPro" id="IPR000276">
    <property type="entry name" value="GPCR_Rhodpsn"/>
</dbReference>
<keyword evidence="5" id="KW-0297">G-protein coupled receptor</keyword>
<dbReference type="InterPro" id="IPR017452">
    <property type="entry name" value="GPCR_Rhodpsn_7TM"/>
</dbReference>
<dbReference type="SUPFAM" id="SSF81321">
    <property type="entry name" value="Family A G protein-coupled receptor-like"/>
    <property type="match status" value="1"/>
</dbReference>
<comment type="function">
    <text evidence="1">Putative odorant or sperm cell receptor.</text>
</comment>
<keyword evidence="3 10" id="KW-0812">Transmembrane</keyword>
<keyword evidence="13" id="KW-1185">Reference proteome</keyword>
<dbReference type="AlphaFoldDB" id="A0A5N4D2B5"/>
<evidence type="ECO:0000256" key="1">
    <source>
        <dbReference type="ARBA" id="ARBA00003929"/>
    </source>
</evidence>
<evidence type="ECO:0000256" key="10">
    <source>
        <dbReference type="SAM" id="Phobius"/>
    </source>
</evidence>
<evidence type="ECO:0000256" key="2">
    <source>
        <dbReference type="ARBA" id="ARBA00004141"/>
    </source>
</evidence>
<accession>A0A5N4D2B5</accession>
<dbReference type="GO" id="GO:0004984">
    <property type="term" value="F:olfactory receptor activity"/>
    <property type="evidence" value="ECO:0007669"/>
    <property type="project" value="InterPro"/>
</dbReference>
<evidence type="ECO:0000259" key="11">
    <source>
        <dbReference type="PROSITE" id="PS50262"/>
    </source>
</evidence>
<dbReference type="PANTHER" id="PTHR48001">
    <property type="entry name" value="OLFACTORY RECEPTOR"/>
    <property type="match status" value="1"/>
</dbReference>
<feature type="region of interest" description="Disordered" evidence="9">
    <location>
        <begin position="114"/>
        <end position="135"/>
    </location>
</feature>
<keyword evidence="6 10" id="KW-0472">Membrane</keyword>
<comment type="subcellular location">
    <subcellularLocation>
        <location evidence="2">Membrane</location>
        <topology evidence="2">Multi-pass membrane protein</topology>
    </subcellularLocation>
</comment>
<feature type="domain" description="G-protein coupled receptors family 1 profile" evidence="11">
    <location>
        <begin position="1"/>
        <end position="135"/>
    </location>
</feature>
<evidence type="ECO:0000256" key="8">
    <source>
        <dbReference type="ARBA" id="ARBA00023224"/>
    </source>
</evidence>
<organism evidence="12 13">
    <name type="scientific">Camelus dromedarius</name>
    <name type="common">Dromedary</name>
    <name type="synonym">Arabian camel</name>
    <dbReference type="NCBI Taxonomy" id="9838"/>
    <lineage>
        <taxon>Eukaryota</taxon>
        <taxon>Metazoa</taxon>
        <taxon>Chordata</taxon>
        <taxon>Craniata</taxon>
        <taxon>Vertebrata</taxon>
        <taxon>Euteleostomi</taxon>
        <taxon>Mammalia</taxon>
        <taxon>Eutheria</taxon>
        <taxon>Laurasiatheria</taxon>
        <taxon>Artiodactyla</taxon>
        <taxon>Tylopoda</taxon>
        <taxon>Camelidae</taxon>
        <taxon>Camelus</taxon>
    </lineage>
</organism>
<evidence type="ECO:0000313" key="12">
    <source>
        <dbReference type="EMBL" id="KAB1265196.1"/>
    </source>
</evidence>
<evidence type="ECO:0000256" key="7">
    <source>
        <dbReference type="ARBA" id="ARBA00023170"/>
    </source>
</evidence>
<evidence type="ECO:0000256" key="9">
    <source>
        <dbReference type="SAM" id="MobiDB-lite"/>
    </source>
</evidence>
<keyword evidence="4 10" id="KW-1133">Transmembrane helix</keyword>
<dbReference type="PROSITE" id="PS00237">
    <property type="entry name" value="G_PROTEIN_RECEP_F1_1"/>
    <property type="match status" value="1"/>
</dbReference>
<sequence length="135" mass="15310">MLVNLQSQNKAISYAGCLTQRYFLVSLVALDNLLLATMACDRYVAICCPLRYTMAMSPGLCTSLLTLCWALSVLYGLIHTLLMTRVTFCGSWKIHCIFYEMYVLLRLTCSNTQPEQGHVWGSEKTPPREAFQRLT</sequence>
<dbReference type="Gene3D" id="1.20.1070.10">
    <property type="entry name" value="Rhodopsin 7-helix transmembrane proteins"/>
    <property type="match status" value="1"/>
</dbReference>
<dbReference type="GO" id="GO:0016020">
    <property type="term" value="C:membrane"/>
    <property type="evidence" value="ECO:0007669"/>
    <property type="project" value="UniProtKB-SubCell"/>
</dbReference>
<keyword evidence="8" id="KW-0807">Transducer</keyword>
<dbReference type="PRINTS" id="PR00245">
    <property type="entry name" value="OLFACTORYR"/>
</dbReference>
<reference evidence="12 13" key="1">
    <citation type="journal article" date="2019" name="Mol. Ecol. Resour.">
        <title>Improving Illumina assemblies with Hi-C and long reads: an example with the North African dromedary.</title>
        <authorList>
            <person name="Elbers J.P."/>
            <person name="Rogers M.F."/>
            <person name="Perelman P.L."/>
            <person name="Proskuryakova A.A."/>
            <person name="Serdyukova N.A."/>
            <person name="Johnson W.E."/>
            <person name="Horin P."/>
            <person name="Corander J."/>
            <person name="Murphy D."/>
            <person name="Burger P.A."/>
        </authorList>
    </citation>
    <scope>NUCLEOTIDE SEQUENCE [LARGE SCALE GENOMIC DNA]</scope>
    <source>
        <strain evidence="12">Drom800</strain>
        <tissue evidence="12">Blood</tissue>
    </source>
</reference>
<name>A0A5N4D2B5_CAMDR</name>
<dbReference type="PROSITE" id="PS50262">
    <property type="entry name" value="G_PROTEIN_RECEP_F1_2"/>
    <property type="match status" value="1"/>
</dbReference>
<evidence type="ECO:0000313" key="13">
    <source>
        <dbReference type="Proteomes" id="UP000299084"/>
    </source>
</evidence>
<comment type="caution">
    <text evidence="12">The sequence shown here is derived from an EMBL/GenBank/DDBJ whole genome shotgun (WGS) entry which is preliminary data.</text>
</comment>
<evidence type="ECO:0000256" key="6">
    <source>
        <dbReference type="ARBA" id="ARBA00023136"/>
    </source>
</evidence>
<dbReference type="InterPro" id="IPR000725">
    <property type="entry name" value="Olfact_rcpt"/>
</dbReference>
<gene>
    <name evidence="12" type="ORF">Cadr_000019480</name>
</gene>
<dbReference type="GO" id="GO:0004930">
    <property type="term" value="F:G protein-coupled receptor activity"/>
    <property type="evidence" value="ECO:0007669"/>
    <property type="project" value="UniProtKB-KW"/>
</dbReference>
<evidence type="ECO:0000256" key="5">
    <source>
        <dbReference type="ARBA" id="ARBA00023040"/>
    </source>
</evidence>
<protein>
    <submittedName>
        <fullName evidence="12">Olfactory receptor 1D2</fullName>
    </submittedName>
</protein>
<dbReference type="Pfam" id="PF00001">
    <property type="entry name" value="7tm_1"/>
    <property type="match status" value="1"/>
</dbReference>
<keyword evidence="7 12" id="KW-0675">Receptor</keyword>
<feature type="transmembrane region" description="Helical" evidence="10">
    <location>
        <begin position="56"/>
        <end position="78"/>
    </location>
</feature>
<proteinExistence type="predicted"/>
<feature type="transmembrane region" description="Helical" evidence="10">
    <location>
        <begin position="21"/>
        <end position="44"/>
    </location>
</feature>
<dbReference type="Proteomes" id="UP000299084">
    <property type="component" value="Unassembled WGS sequence"/>
</dbReference>